<keyword evidence="7 8" id="KW-0472">Membrane</keyword>
<feature type="transmembrane region" description="Helical" evidence="8">
    <location>
        <begin position="9"/>
        <end position="28"/>
    </location>
</feature>
<evidence type="ECO:0000256" key="8">
    <source>
        <dbReference type="SAM" id="Phobius"/>
    </source>
</evidence>
<evidence type="ECO:0000256" key="3">
    <source>
        <dbReference type="ARBA" id="ARBA00007282"/>
    </source>
</evidence>
<evidence type="ECO:0000256" key="1">
    <source>
        <dbReference type="ARBA" id="ARBA00004141"/>
    </source>
</evidence>
<evidence type="ECO:0000313" key="11">
    <source>
        <dbReference type="Proteomes" id="UP001213000"/>
    </source>
</evidence>
<evidence type="ECO:0000259" key="9">
    <source>
        <dbReference type="Pfam" id="PF13813"/>
    </source>
</evidence>
<feature type="transmembrane region" description="Helical" evidence="8">
    <location>
        <begin position="342"/>
        <end position="363"/>
    </location>
</feature>
<comment type="similarity">
    <text evidence="3">Belongs to the wax synthase family.</text>
</comment>
<dbReference type="GO" id="GO:0006629">
    <property type="term" value="P:lipid metabolic process"/>
    <property type="evidence" value="ECO:0007669"/>
    <property type="project" value="InterPro"/>
</dbReference>
<dbReference type="EMBL" id="JANIEX010000012">
    <property type="protein sequence ID" value="KAJ3576435.1"/>
    <property type="molecule type" value="Genomic_DNA"/>
</dbReference>
<sequence>MPHLRQPSLYLLFLAGLHQVLIVLGYTLRNPRHRSWAFDLIAFVTYRIIFRSRSVCMTGVTALDLPLGICILVQTVAAFNGLVLIDAQKILYRVGEQPGQIVSASLKNRLFWAIDLLCNPRGIGWMHEISGVRQAMDNEGRYHTTFISLRLKKLGVDGIVLIIVLTFYVIDPTISYGAQNGQPLIRRGLICLLGYGALYTALDAAHCSASIVAVTLGISTPNHWPHFFGPVTNAYTLQNFWGLSVKYYRVFWHQSLRKPLVDLTKFIVRCHSSSSSSHRLLKLYTVFILSGLIHMGAQFIVSGKWSTSFLFFFVLQPLGIAIEVVVHHFTMGLLHGGEKLQWLWRLVGYVWVLIWMTAAAPLAHEIVTEKGLFYGIPGLEID</sequence>
<comment type="pathway">
    <text evidence="2">Secondary metabolite biosynthesis.</text>
</comment>
<dbReference type="Proteomes" id="UP001213000">
    <property type="component" value="Unassembled WGS sequence"/>
</dbReference>
<dbReference type="PANTHER" id="PTHR31595:SF57">
    <property type="entry name" value="OS04G0481900 PROTEIN"/>
    <property type="match status" value="1"/>
</dbReference>
<feature type="transmembrane region" description="Helical" evidence="8">
    <location>
        <begin position="62"/>
        <end position="85"/>
    </location>
</feature>
<feature type="transmembrane region" description="Helical" evidence="8">
    <location>
        <begin position="283"/>
        <end position="303"/>
    </location>
</feature>
<protein>
    <recommendedName>
        <fullName evidence="9">Wax synthase domain-containing protein</fullName>
    </recommendedName>
</protein>
<feature type="transmembrane region" description="Helical" evidence="8">
    <location>
        <begin position="158"/>
        <end position="178"/>
    </location>
</feature>
<evidence type="ECO:0000313" key="10">
    <source>
        <dbReference type="EMBL" id="KAJ3576435.1"/>
    </source>
</evidence>
<feature type="domain" description="Wax synthase" evidence="9">
    <location>
        <begin position="224"/>
        <end position="313"/>
    </location>
</feature>
<dbReference type="InterPro" id="IPR044851">
    <property type="entry name" value="Wax_synthase"/>
</dbReference>
<proteinExistence type="inferred from homology"/>
<evidence type="ECO:0000256" key="6">
    <source>
        <dbReference type="ARBA" id="ARBA00022989"/>
    </source>
</evidence>
<dbReference type="GO" id="GO:0008374">
    <property type="term" value="F:O-acyltransferase activity"/>
    <property type="evidence" value="ECO:0007669"/>
    <property type="project" value="InterPro"/>
</dbReference>
<dbReference type="Pfam" id="PF13813">
    <property type="entry name" value="MBOAT_2"/>
    <property type="match status" value="1"/>
</dbReference>
<evidence type="ECO:0000256" key="5">
    <source>
        <dbReference type="ARBA" id="ARBA00022692"/>
    </source>
</evidence>
<reference evidence="10" key="1">
    <citation type="submission" date="2022-07" db="EMBL/GenBank/DDBJ databases">
        <title>Genome Sequence of Leucocoprinus birnbaumii.</title>
        <authorList>
            <person name="Buettner E."/>
        </authorList>
    </citation>
    <scope>NUCLEOTIDE SEQUENCE</scope>
    <source>
        <strain evidence="10">VT141</strain>
    </source>
</reference>
<evidence type="ECO:0000256" key="7">
    <source>
        <dbReference type="ARBA" id="ARBA00023136"/>
    </source>
</evidence>
<name>A0AAD5YYN2_9AGAR</name>
<dbReference type="InterPro" id="IPR032805">
    <property type="entry name" value="Wax_synthase_dom"/>
</dbReference>
<gene>
    <name evidence="10" type="ORF">NP233_g448</name>
</gene>
<keyword evidence="4" id="KW-0808">Transferase</keyword>
<evidence type="ECO:0000256" key="2">
    <source>
        <dbReference type="ARBA" id="ARBA00005179"/>
    </source>
</evidence>
<dbReference type="GO" id="GO:0016020">
    <property type="term" value="C:membrane"/>
    <property type="evidence" value="ECO:0007669"/>
    <property type="project" value="UniProtKB-SubCell"/>
</dbReference>
<keyword evidence="11" id="KW-1185">Reference proteome</keyword>
<comment type="subcellular location">
    <subcellularLocation>
        <location evidence="1">Membrane</location>
        <topology evidence="1">Multi-pass membrane protein</topology>
    </subcellularLocation>
</comment>
<dbReference type="PANTHER" id="PTHR31595">
    <property type="entry name" value="LONG-CHAIN-ALCOHOL O-FATTY-ACYLTRANSFERASE 3-RELATED"/>
    <property type="match status" value="1"/>
</dbReference>
<evidence type="ECO:0000256" key="4">
    <source>
        <dbReference type="ARBA" id="ARBA00022679"/>
    </source>
</evidence>
<accession>A0AAD5YYN2</accession>
<feature type="transmembrane region" description="Helical" evidence="8">
    <location>
        <begin position="309"/>
        <end position="330"/>
    </location>
</feature>
<organism evidence="10 11">
    <name type="scientific">Leucocoprinus birnbaumii</name>
    <dbReference type="NCBI Taxonomy" id="56174"/>
    <lineage>
        <taxon>Eukaryota</taxon>
        <taxon>Fungi</taxon>
        <taxon>Dikarya</taxon>
        <taxon>Basidiomycota</taxon>
        <taxon>Agaricomycotina</taxon>
        <taxon>Agaricomycetes</taxon>
        <taxon>Agaricomycetidae</taxon>
        <taxon>Agaricales</taxon>
        <taxon>Agaricineae</taxon>
        <taxon>Agaricaceae</taxon>
        <taxon>Leucocoprinus</taxon>
    </lineage>
</organism>
<comment type="caution">
    <text evidence="10">The sequence shown here is derived from an EMBL/GenBank/DDBJ whole genome shotgun (WGS) entry which is preliminary data.</text>
</comment>
<keyword evidence="6 8" id="KW-1133">Transmembrane helix</keyword>
<keyword evidence="5 8" id="KW-0812">Transmembrane</keyword>
<dbReference type="AlphaFoldDB" id="A0AAD5YYN2"/>